<evidence type="ECO:0000313" key="2">
    <source>
        <dbReference type="Proteomes" id="UP000281028"/>
    </source>
</evidence>
<gene>
    <name evidence="1" type="ORF">ECE50_002905</name>
</gene>
<dbReference type="AlphaFoldDB" id="A0A9Q5D0A7"/>
<evidence type="ECO:0008006" key="3">
    <source>
        <dbReference type="Google" id="ProtNLM"/>
    </source>
</evidence>
<accession>A0A9Q5D0A7</accession>
<dbReference type="InterPro" id="IPR058238">
    <property type="entry name" value="Lant_leader_dom"/>
</dbReference>
<proteinExistence type="predicted"/>
<protein>
    <recommendedName>
        <fullName evidence="3">Class I lanthipeptide</fullName>
    </recommendedName>
</protein>
<dbReference type="NCBIfam" id="NF038153">
    <property type="entry name" value="lant_leader_L1a"/>
    <property type="match status" value="1"/>
</dbReference>
<reference evidence="1" key="1">
    <citation type="submission" date="2020-05" db="EMBL/GenBank/DDBJ databases">
        <title>Chitinophaga laudate sp. nov., isolated from a tropical peat swamp.</title>
        <authorList>
            <person name="Goh C.B.S."/>
            <person name="Lee M.S."/>
            <person name="Parimannan S."/>
            <person name="Pasbakhsh P."/>
            <person name="Yule C.M."/>
            <person name="Rajandas H."/>
            <person name="Loke S."/>
            <person name="Croft L."/>
            <person name="Tan J.B.L."/>
        </authorList>
    </citation>
    <scope>NUCLEOTIDE SEQUENCE</scope>
    <source>
        <strain evidence="1">Mgbs1</strain>
    </source>
</reference>
<dbReference type="EMBL" id="RIAR02000001">
    <property type="protein sequence ID" value="NSL85764.1"/>
    <property type="molecule type" value="Genomic_DNA"/>
</dbReference>
<organism evidence="1 2">
    <name type="scientific">Chitinophaga solisilvae</name>
    <dbReference type="NCBI Taxonomy" id="1233460"/>
    <lineage>
        <taxon>Bacteria</taxon>
        <taxon>Pseudomonadati</taxon>
        <taxon>Bacteroidota</taxon>
        <taxon>Chitinophagia</taxon>
        <taxon>Chitinophagales</taxon>
        <taxon>Chitinophagaceae</taxon>
        <taxon>Chitinophaga</taxon>
    </lineage>
</organism>
<dbReference type="Proteomes" id="UP000281028">
    <property type="component" value="Unassembled WGS sequence"/>
</dbReference>
<keyword evidence="2" id="KW-1185">Reference proteome</keyword>
<evidence type="ECO:0000313" key="1">
    <source>
        <dbReference type="EMBL" id="NSL85764.1"/>
    </source>
</evidence>
<comment type="caution">
    <text evidence="1">The sequence shown here is derived from an EMBL/GenBank/DDBJ whole genome shotgun (WGS) entry which is preliminary data.</text>
</comment>
<name>A0A9Q5D0A7_9BACT</name>
<sequence length="58" mass="6424">MKKKNINLKKKLVLKKDTLTTLTPYQQALLGGGFAALTRTDDCATRPITGRPVCYQCP</sequence>